<name>A0A2M7S577_9BACT</name>
<protein>
    <recommendedName>
        <fullName evidence="1">Endo-alpha(1,4)-fucoidanase Mef1 domain-containing protein</fullName>
    </recommendedName>
</protein>
<dbReference type="EMBL" id="PFMR01000313">
    <property type="protein sequence ID" value="PIZ14711.1"/>
    <property type="molecule type" value="Genomic_DNA"/>
</dbReference>
<dbReference type="Proteomes" id="UP000229307">
    <property type="component" value="Unassembled WGS sequence"/>
</dbReference>
<dbReference type="Gene3D" id="3.20.20.80">
    <property type="entry name" value="Glycosidases"/>
    <property type="match status" value="1"/>
</dbReference>
<organism evidence="2 3">
    <name type="scientific">Candidatus Desantisbacteria bacterium CG_4_10_14_0_8_um_filter_48_22</name>
    <dbReference type="NCBI Taxonomy" id="1974543"/>
    <lineage>
        <taxon>Bacteria</taxon>
        <taxon>Candidatus Desantisiibacteriota</taxon>
    </lineage>
</organism>
<sequence length="320" mass="36375">MGHAAEWMGKGTFGLMTHYLITPQGNTAEEKTKDFNKTIWGFDLEKYCDQFSRTGADWLIFTIGQNTGYYASPNEYLDRELPGRTSERDLVLTLAERVKCAGKRFIAYLPAEVGMEFENMPELKNVFKWKPGDQAEFQKRYQEFVRAYAKKFSHLLDGWWFDGCYEYAANLGIKFDWHSWIETAKAGNPDAIVAFNDGAFCIGNTEAVTPLADYLAGEVHYLENGKIKLRNITIDIPGMKEGLYMPSEQYVKGVQWHALLPLDSTFIGGQPLSYDDKTLFEFVRDCRKVGGAVTINIPVSDDGRMLDKSVAQLQRLCQNL</sequence>
<evidence type="ECO:0000313" key="3">
    <source>
        <dbReference type="Proteomes" id="UP000229307"/>
    </source>
</evidence>
<evidence type="ECO:0000313" key="2">
    <source>
        <dbReference type="EMBL" id="PIZ14711.1"/>
    </source>
</evidence>
<dbReference type="InterPro" id="IPR017853">
    <property type="entry name" value="GH"/>
</dbReference>
<feature type="domain" description="Endo-alpha(1,4)-fucoidanase Mef1" evidence="1">
    <location>
        <begin position="77"/>
        <end position="198"/>
    </location>
</feature>
<comment type="caution">
    <text evidence="2">The sequence shown here is derived from an EMBL/GenBank/DDBJ whole genome shotgun (WGS) entry which is preliminary data.</text>
</comment>
<dbReference type="InterPro" id="IPR058589">
    <property type="entry name" value="Mef1"/>
</dbReference>
<accession>A0A2M7S577</accession>
<proteinExistence type="predicted"/>
<evidence type="ECO:0000259" key="1">
    <source>
        <dbReference type="Pfam" id="PF26376"/>
    </source>
</evidence>
<dbReference type="AlphaFoldDB" id="A0A2M7S577"/>
<gene>
    <name evidence="2" type="ORF">COY52_11365</name>
</gene>
<dbReference type="Pfam" id="PF26376">
    <property type="entry name" value="Mef1"/>
    <property type="match status" value="1"/>
</dbReference>
<dbReference type="SUPFAM" id="SSF51445">
    <property type="entry name" value="(Trans)glycosidases"/>
    <property type="match status" value="1"/>
</dbReference>
<reference evidence="3" key="1">
    <citation type="submission" date="2017-09" db="EMBL/GenBank/DDBJ databases">
        <title>Depth-based differentiation of microbial function through sediment-hosted aquifers and enrichment of novel symbionts in the deep terrestrial subsurface.</title>
        <authorList>
            <person name="Probst A.J."/>
            <person name="Ladd B."/>
            <person name="Jarett J.K."/>
            <person name="Geller-Mcgrath D.E."/>
            <person name="Sieber C.M.K."/>
            <person name="Emerson J.B."/>
            <person name="Anantharaman K."/>
            <person name="Thomas B.C."/>
            <person name="Malmstrom R."/>
            <person name="Stieglmeier M."/>
            <person name="Klingl A."/>
            <person name="Woyke T."/>
            <person name="Ryan C.M."/>
            <person name="Banfield J.F."/>
        </authorList>
    </citation>
    <scope>NUCLEOTIDE SEQUENCE [LARGE SCALE GENOMIC DNA]</scope>
</reference>